<dbReference type="InterPro" id="IPR050694">
    <property type="entry name" value="LRRC14/PRAME"/>
</dbReference>
<organism evidence="3 4">
    <name type="scientific">Octodon degus</name>
    <name type="common">Degu</name>
    <name type="synonym">Sciurus degus</name>
    <dbReference type="NCBI Taxonomy" id="10160"/>
    <lineage>
        <taxon>Eukaryota</taxon>
        <taxon>Metazoa</taxon>
        <taxon>Chordata</taxon>
        <taxon>Craniata</taxon>
        <taxon>Vertebrata</taxon>
        <taxon>Euteleostomi</taxon>
        <taxon>Mammalia</taxon>
        <taxon>Eutheria</taxon>
        <taxon>Euarchontoglires</taxon>
        <taxon>Glires</taxon>
        <taxon>Rodentia</taxon>
        <taxon>Hystricomorpha</taxon>
        <taxon>Octodontidae</taxon>
        <taxon>Octodon</taxon>
    </lineage>
</organism>
<keyword evidence="3" id="KW-1185">Reference proteome</keyword>
<dbReference type="GO" id="GO:0005737">
    <property type="term" value="C:cytoplasm"/>
    <property type="evidence" value="ECO:0007669"/>
    <property type="project" value="TreeGrafter"/>
</dbReference>
<dbReference type="PANTHER" id="PTHR14224:SF19">
    <property type="entry name" value="PRAME FAMILY MEMBER 11-RELATED"/>
    <property type="match status" value="1"/>
</dbReference>
<dbReference type="Proteomes" id="UP000515203">
    <property type="component" value="Unplaced"/>
</dbReference>
<protein>
    <submittedName>
        <fullName evidence="4">PRAME family member 20-like</fullName>
    </submittedName>
</protein>
<proteinExistence type="predicted"/>
<dbReference type="RefSeq" id="XP_004648015.2">
    <property type="nucleotide sequence ID" value="XM_004647958.2"/>
</dbReference>
<accession>A0A6P3FIN5</accession>
<gene>
    <name evidence="4" type="primary">LOC101567078</name>
</gene>
<dbReference type="AlphaFoldDB" id="A0A6P3FIN5"/>
<reference evidence="4" key="1">
    <citation type="submission" date="2025-08" db="UniProtKB">
        <authorList>
            <consortium name="RefSeq"/>
        </authorList>
    </citation>
    <scope>IDENTIFICATION</scope>
</reference>
<dbReference type="GeneID" id="101567078"/>
<evidence type="ECO:0000313" key="4">
    <source>
        <dbReference type="RefSeq" id="XP_004648015.2"/>
    </source>
</evidence>
<dbReference type="OrthoDB" id="9709435at2759"/>
<name>A0A6P3FIN5_OCTDE</name>
<evidence type="ECO:0000256" key="1">
    <source>
        <dbReference type="ARBA" id="ARBA00022614"/>
    </source>
</evidence>
<dbReference type="InParanoid" id="A0A6P3FIN5"/>
<dbReference type="PANTHER" id="PTHR14224">
    <property type="entry name" value="SIMILAR TO PREFERENTIALLY EXPRESSED ANTIGEN IN MELANOMA-LIKE 3"/>
    <property type="match status" value="1"/>
</dbReference>
<sequence length="271" mass="31560">MSTHTPPPLYEQTKQSLLKNWMTSSIALQSLPTQIFKDLFMDAFMGEHHEALKEMMLAWPLPCLPLGSLLEMWKPQPDLQKFQMEERKVQALKFVLDVLDMLLTQKICPSTRKLKVLDLRDEHSIFWRVRPRAMAHASAPDYTCIFHFLEDPLVTRPPQLLNVMLDLCVRGTLDKFQTCLLEWAQPRRHLIRLCCRRMNIYGMPFNAFLDVLNMLELNCVQEVKVCRLWGVKNMASFSPFLGQMRNLQKLTISPLYKNTASFTHSSYATKA</sequence>
<evidence type="ECO:0000256" key="2">
    <source>
        <dbReference type="ARBA" id="ARBA00022737"/>
    </source>
</evidence>
<keyword evidence="1" id="KW-0433">Leucine-rich repeat</keyword>
<evidence type="ECO:0000313" key="3">
    <source>
        <dbReference type="Proteomes" id="UP000515203"/>
    </source>
</evidence>
<keyword evidence="2" id="KW-0677">Repeat</keyword>